<evidence type="ECO:0000256" key="4">
    <source>
        <dbReference type="ARBA" id="ARBA00022801"/>
    </source>
</evidence>
<evidence type="ECO:0000256" key="1">
    <source>
        <dbReference type="ARBA" id="ARBA00000798"/>
    </source>
</evidence>
<evidence type="ECO:0000256" key="6">
    <source>
        <dbReference type="ARBA" id="ARBA00023098"/>
    </source>
</evidence>
<evidence type="ECO:0000256" key="5">
    <source>
        <dbReference type="ARBA" id="ARBA00022963"/>
    </source>
</evidence>
<proteinExistence type="inferred from homology"/>
<evidence type="ECO:0000256" key="2">
    <source>
        <dbReference type="ARBA" id="ARBA00008664"/>
    </source>
</evidence>
<feature type="domain" description="PLD phosphodiesterase" evidence="7">
    <location>
        <begin position="116"/>
        <end position="143"/>
    </location>
</feature>
<dbReference type="PANTHER" id="PTHR43856:SF1">
    <property type="entry name" value="MITOCHONDRIAL CARDIOLIPIN HYDROLASE"/>
    <property type="match status" value="1"/>
</dbReference>
<dbReference type="Proteomes" id="UP000249746">
    <property type="component" value="Unassembled WGS sequence"/>
</dbReference>
<keyword evidence="9" id="KW-1185">Reference proteome</keyword>
<dbReference type="PANTHER" id="PTHR43856">
    <property type="entry name" value="CARDIOLIPIN HYDROLASE"/>
    <property type="match status" value="1"/>
</dbReference>
<sequence length="177" mass="20399">MLRKFFLFNSFLLLFHLPLFAKELYFMPQDQKKAISAILFNIKNSHKTLDIAIYSFTNREISKAIRDAAKRGVKVRIVYDKSANKDLTQSTLGYLAKLNNIEACTLSGLRSKNGKYFGLMHTKMAIIDDKTLILGSANWSKSAFETNYETLLLLNDKDFIKKANIAFKDMFLKCQKY</sequence>
<keyword evidence="6" id="KW-0443">Lipid metabolism</keyword>
<dbReference type="EMBL" id="NBIU01000040">
    <property type="protein sequence ID" value="PZT47354.1"/>
    <property type="molecule type" value="Genomic_DNA"/>
</dbReference>
<dbReference type="InterPro" id="IPR001736">
    <property type="entry name" value="PLipase_D/transphosphatidylase"/>
</dbReference>
<dbReference type="InterPro" id="IPR025202">
    <property type="entry name" value="PLD-like_dom"/>
</dbReference>
<dbReference type="InterPro" id="IPR051406">
    <property type="entry name" value="PLD_domain"/>
</dbReference>
<dbReference type="CDD" id="cd09116">
    <property type="entry name" value="PLDc_Nuc_like"/>
    <property type="match status" value="1"/>
</dbReference>
<keyword evidence="4" id="KW-0378">Hydrolase</keyword>
<evidence type="ECO:0000313" key="8">
    <source>
        <dbReference type="EMBL" id="PZT47354.1"/>
    </source>
</evidence>
<dbReference type="SUPFAM" id="SSF56024">
    <property type="entry name" value="Phospholipase D/nuclease"/>
    <property type="match status" value="1"/>
</dbReference>
<comment type="similarity">
    <text evidence="2">Belongs to the phospholipase D family.</text>
</comment>
<evidence type="ECO:0000313" key="9">
    <source>
        <dbReference type="Proteomes" id="UP000249746"/>
    </source>
</evidence>
<accession>A0A2W6MS08</accession>
<dbReference type="AlphaFoldDB" id="A0A2W6MS08"/>
<dbReference type="GO" id="GO:0016891">
    <property type="term" value="F:RNA endonuclease activity producing 5'-phosphomonoesters, hydrolytic mechanism"/>
    <property type="evidence" value="ECO:0007669"/>
    <property type="project" value="TreeGrafter"/>
</dbReference>
<dbReference type="RefSeq" id="WP_111230563.1">
    <property type="nucleotide sequence ID" value="NZ_NBIU01000040.1"/>
</dbReference>
<organism evidence="8 9">
    <name type="scientific">Helicobacter valdiviensis</name>
    <dbReference type="NCBI Taxonomy" id="1458358"/>
    <lineage>
        <taxon>Bacteria</taxon>
        <taxon>Pseudomonadati</taxon>
        <taxon>Campylobacterota</taxon>
        <taxon>Epsilonproteobacteria</taxon>
        <taxon>Campylobacterales</taxon>
        <taxon>Helicobacteraceae</taxon>
        <taxon>Helicobacter</taxon>
    </lineage>
</organism>
<gene>
    <name evidence="8" type="ORF">B6S12_09515</name>
</gene>
<dbReference type="GO" id="GO:0016042">
    <property type="term" value="P:lipid catabolic process"/>
    <property type="evidence" value="ECO:0007669"/>
    <property type="project" value="UniProtKB-KW"/>
</dbReference>
<dbReference type="Pfam" id="PF13091">
    <property type="entry name" value="PLDc_2"/>
    <property type="match status" value="1"/>
</dbReference>
<reference evidence="8 9" key="1">
    <citation type="submission" date="2017-03" db="EMBL/GenBank/DDBJ databases">
        <title>Genomic and clinical evidence uncovers the enterohepatic species Helicobacter valdiviensis as a potential human intestinal pathogen.</title>
        <authorList>
            <person name="Fresia P."/>
            <person name="Jara R."/>
            <person name="Sierra R."/>
            <person name="Ferres I."/>
            <person name="Greif G."/>
            <person name="Iraola G."/>
            <person name="Collado L."/>
        </authorList>
    </citation>
    <scope>NUCLEOTIDE SEQUENCE [LARGE SCALE GENOMIC DNA]</scope>
    <source>
        <strain evidence="8 9">WBE14</strain>
    </source>
</reference>
<dbReference type="OrthoDB" id="9765044at2"/>
<dbReference type="PROSITE" id="PS50035">
    <property type="entry name" value="PLD"/>
    <property type="match status" value="1"/>
</dbReference>
<dbReference type="Gene3D" id="3.30.870.10">
    <property type="entry name" value="Endonuclease Chain A"/>
    <property type="match status" value="1"/>
</dbReference>
<name>A0A2W6MS08_9HELI</name>
<dbReference type="GO" id="GO:0006793">
    <property type="term" value="P:phosphorus metabolic process"/>
    <property type="evidence" value="ECO:0007669"/>
    <property type="project" value="UniProtKB-ARBA"/>
</dbReference>
<dbReference type="GO" id="GO:0004630">
    <property type="term" value="F:phospholipase D activity"/>
    <property type="evidence" value="ECO:0007669"/>
    <property type="project" value="UniProtKB-EC"/>
</dbReference>
<dbReference type="SMART" id="SM00155">
    <property type="entry name" value="PLDc"/>
    <property type="match status" value="1"/>
</dbReference>
<dbReference type="EC" id="3.1.4.4" evidence="3"/>
<protein>
    <recommendedName>
        <fullName evidence="3">phospholipase D</fullName>
        <ecNumber evidence="3">3.1.4.4</ecNumber>
    </recommendedName>
</protein>
<evidence type="ECO:0000256" key="3">
    <source>
        <dbReference type="ARBA" id="ARBA00012027"/>
    </source>
</evidence>
<keyword evidence="5" id="KW-0442">Lipid degradation</keyword>
<comment type="caution">
    <text evidence="8">The sequence shown here is derived from an EMBL/GenBank/DDBJ whole genome shotgun (WGS) entry which is preliminary data.</text>
</comment>
<comment type="catalytic activity">
    <reaction evidence="1">
        <text>a 1,2-diacyl-sn-glycero-3-phosphocholine + H2O = a 1,2-diacyl-sn-glycero-3-phosphate + choline + H(+)</text>
        <dbReference type="Rhea" id="RHEA:14445"/>
        <dbReference type="ChEBI" id="CHEBI:15354"/>
        <dbReference type="ChEBI" id="CHEBI:15377"/>
        <dbReference type="ChEBI" id="CHEBI:15378"/>
        <dbReference type="ChEBI" id="CHEBI:57643"/>
        <dbReference type="ChEBI" id="CHEBI:58608"/>
        <dbReference type="EC" id="3.1.4.4"/>
    </reaction>
</comment>
<evidence type="ECO:0000259" key="7">
    <source>
        <dbReference type="PROSITE" id="PS50035"/>
    </source>
</evidence>